<accession>G0NDJ9</accession>
<dbReference type="Proteomes" id="UP000008068">
    <property type="component" value="Unassembled WGS sequence"/>
</dbReference>
<sequence length="362" mass="42217">MTIVSPLSTITITHYVQATQIFRQGKRILKIPLNGQRKFELKNNGYKSRYVEVSLYSCRLSILESRRNSIDEFEFSVYLKPKYSLIFTVADRGRVEYTNEWTFANEGLFGIRATERECVEGQTTPNGPSLQLPYMVVTLDPETDSYRTFCEDKDYNAEMVLEHIPRNHPMNKIITIEPVPKGKYEKTVPENVTVLKLNEKDEEDNKEMESWIAERVRIAMEKRKNWPKKEPPKLDSSKGSRTLRNDVSVSNTAKSQKKNEPNTTEQQQMHKLMEQYLEYSQPECITRKISDMVDKLNDERDQMYQENKDEKSEAKSLSENSKSTLKSEKTTRSESIRKSEKVDLPQLKNEGKKKQKKKCVIS</sequence>
<gene>
    <name evidence="2" type="ORF">CAEBREN_23873</name>
</gene>
<dbReference type="InParanoid" id="G0NDJ9"/>
<feature type="region of interest" description="Disordered" evidence="1">
    <location>
        <begin position="296"/>
        <end position="362"/>
    </location>
</feature>
<feature type="compositionally biased region" description="Basic and acidic residues" evidence="1">
    <location>
        <begin position="325"/>
        <end position="343"/>
    </location>
</feature>
<feature type="region of interest" description="Disordered" evidence="1">
    <location>
        <begin position="223"/>
        <end position="268"/>
    </location>
</feature>
<dbReference type="EMBL" id="GL379868">
    <property type="protein sequence ID" value="EGT58402.1"/>
    <property type="molecule type" value="Genomic_DNA"/>
</dbReference>
<reference evidence="3" key="1">
    <citation type="submission" date="2011-07" db="EMBL/GenBank/DDBJ databases">
        <authorList>
            <consortium name="Caenorhabditis brenneri Sequencing and Analysis Consortium"/>
            <person name="Wilson R.K."/>
        </authorList>
    </citation>
    <scope>NUCLEOTIDE SEQUENCE [LARGE SCALE GENOMIC DNA]</scope>
    <source>
        <strain evidence="3">PB2801</strain>
    </source>
</reference>
<dbReference type="AlphaFoldDB" id="G0NDJ9"/>
<feature type="compositionally biased region" description="Basic and acidic residues" evidence="1">
    <location>
        <begin position="296"/>
        <end position="316"/>
    </location>
</feature>
<evidence type="ECO:0000313" key="2">
    <source>
        <dbReference type="EMBL" id="EGT58402.1"/>
    </source>
</evidence>
<dbReference type="HOGENOM" id="CLU_765543_0_0_1"/>
<dbReference type="eggNOG" id="ENOG502TK5C">
    <property type="taxonomic scope" value="Eukaryota"/>
</dbReference>
<protein>
    <submittedName>
        <fullName evidence="2">Uncharacterized protein</fullName>
    </submittedName>
</protein>
<keyword evidence="3" id="KW-1185">Reference proteome</keyword>
<evidence type="ECO:0000256" key="1">
    <source>
        <dbReference type="SAM" id="MobiDB-lite"/>
    </source>
</evidence>
<evidence type="ECO:0000313" key="3">
    <source>
        <dbReference type="Proteomes" id="UP000008068"/>
    </source>
</evidence>
<proteinExistence type="predicted"/>
<organism evidence="3">
    <name type="scientific">Caenorhabditis brenneri</name>
    <name type="common">Nematode worm</name>
    <dbReference type="NCBI Taxonomy" id="135651"/>
    <lineage>
        <taxon>Eukaryota</taxon>
        <taxon>Metazoa</taxon>
        <taxon>Ecdysozoa</taxon>
        <taxon>Nematoda</taxon>
        <taxon>Chromadorea</taxon>
        <taxon>Rhabditida</taxon>
        <taxon>Rhabditina</taxon>
        <taxon>Rhabditomorpha</taxon>
        <taxon>Rhabditoidea</taxon>
        <taxon>Rhabditidae</taxon>
        <taxon>Peloderinae</taxon>
        <taxon>Caenorhabditis</taxon>
    </lineage>
</organism>
<feature type="compositionally biased region" description="Polar residues" evidence="1">
    <location>
        <begin position="239"/>
        <end position="254"/>
    </location>
</feature>
<feature type="compositionally biased region" description="Basic and acidic residues" evidence="1">
    <location>
        <begin position="223"/>
        <end position="238"/>
    </location>
</feature>
<feature type="compositionally biased region" description="Basic residues" evidence="1">
    <location>
        <begin position="351"/>
        <end position="362"/>
    </location>
</feature>
<name>G0NDJ9_CAEBE</name>